<evidence type="ECO:0000313" key="2">
    <source>
        <dbReference type="EMBL" id="KAG5285461.1"/>
    </source>
</evidence>
<organism evidence="2 3">
    <name type="scientific">Alosa alosa</name>
    <name type="common">allis shad</name>
    <dbReference type="NCBI Taxonomy" id="278164"/>
    <lineage>
        <taxon>Eukaryota</taxon>
        <taxon>Metazoa</taxon>
        <taxon>Chordata</taxon>
        <taxon>Craniata</taxon>
        <taxon>Vertebrata</taxon>
        <taxon>Euteleostomi</taxon>
        <taxon>Actinopterygii</taxon>
        <taxon>Neopterygii</taxon>
        <taxon>Teleostei</taxon>
        <taxon>Clupei</taxon>
        <taxon>Clupeiformes</taxon>
        <taxon>Clupeoidei</taxon>
        <taxon>Clupeidae</taxon>
        <taxon>Alosa</taxon>
    </lineage>
</organism>
<keyword evidence="3" id="KW-1185">Reference proteome</keyword>
<proteinExistence type="predicted"/>
<name>A0AAV6HIS9_9TELE</name>
<sequence length="148" mass="16540">MMEGWKKRTRKAFGTFRKKEKDNDSTGSPDKDRSKKTNGAPNGFYGEIDWDRYNSPDVDDEGFSIRPGDQSEDILSIVAKAFSSSESEGEEDHLKKFKIRIKPLASDSSNCSVPTMDELKASVGTLALSPSPLAYSFFLFADLRDEVQ</sequence>
<feature type="compositionally biased region" description="Basic and acidic residues" evidence="1">
    <location>
        <begin position="17"/>
        <end position="35"/>
    </location>
</feature>
<dbReference type="AlphaFoldDB" id="A0AAV6HIS9"/>
<reference evidence="2 3" key="1">
    <citation type="submission" date="2020-10" db="EMBL/GenBank/DDBJ databases">
        <title>Chromosome-scale genome assembly of the Allis shad, Alosa alosa.</title>
        <authorList>
            <person name="Margot Z."/>
            <person name="Christophe K."/>
            <person name="Cabau C."/>
            <person name="Louis A."/>
            <person name="Berthelot C."/>
            <person name="Parey E."/>
            <person name="Roest Crollius H."/>
            <person name="Montfort J."/>
            <person name="Robinson-Rechavi M."/>
            <person name="Bucao C."/>
            <person name="Bouchez O."/>
            <person name="Gislard M."/>
            <person name="Lluch J."/>
            <person name="Milhes M."/>
            <person name="Lampietro C."/>
            <person name="Lopez Roques C."/>
            <person name="Donnadieu C."/>
            <person name="Braasch I."/>
            <person name="Desvignes T."/>
            <person name="Postlethwait J."/>
            <person name="Bobe J."/>
            <person name="Guiguen Y."/>
        </authorList>
    </citation>
    <scope>NUCLEOTIDE SEQUENCE [LARGE SCALE GENOMIC DNA]</scope>
    <source>
        <strain evidence="2">M-15738</strain>
        <tissue evidence="2">Blood</tissue>
    </source>
</reference>
<evidence type="ECO:0000256" key="1">
    <source>
        <dbReference type="SAM" id="MobiDB-lite"/>
    </source>
</evidence>
<evidence type="ECO:0000313" key="3">
    <source>
        <dbReference type="Proteomes" id="UP000823561"/>
    </source>
</evidence>
<accession>A0AAV6HIS9</accession>
<dbReference type="Proteomes" id="UP000823561">
    <property type="component" value="Chromosome 1"/>
</dbReference>
<gene>
    <name evidence="2" type="ORF">AALO_G00003640</name>
</gene>
<feature type="region of interest" description="Disordered" evidence="1">
    <location>
        <begin position="1"/>
        <end position="68"/>
    </location>
</feature>
<protein>
    <submittedName>
        <fullName evidence="2">Uncharacterized protein</fullName>
    </submittedName>
</protein>
<comment type="caution">
    <text evidence="2">The sequence shown here is derived from an EMBL/GenBank/DDBJ whole genome shotgun (WGS) entry which is preliminary data.</text>
</comment>
<dbReference type="EMBL" id="JADWDJ010000001">
    <property type="protein sequence ID" value="KAG5285461.1"/>
    <property type="molecule type" value="Genomic_DNA"/>
</dbReference>